<dbReference type="Gene3D" id="3.10.28.20">
    <property type="entry name" value="Acetamidase/Formamidase-like domains"/>
    <property type="match status" value="1"/>
</dbReference>
<gene>
    <name evidence="2" type="ORF">CWE15_11610</name>
</gene>
<dbReference type="RefSeq" id="WP_126758242.1">
    <property type="nucleotide sequence ID" value="NZ_PIPQ01000014.1"/>
</dbReference>
<dbReference type="OrthoDB" id="6400500at2"/>
<dbReference type="InterPro" id="IPR024952">
    <property type="entry name" value="LPP20-like_dom"/>
</dbReference>
<proteinExistence type="predicted"/>
<name>A0A432WTN6_9GAMM</name>
<organism evidence="2 3">
    <name type="scientific">Aliidiomarina taiwanensis</name>
    <dbReference type="NCBI Taxonomy" id="946228"/>
    <lineage>
        <taxon>Bacteria</taxon>
        <taxon>Pseudomonadati</taxon>
        <taxon>Pseudomonadota</taxon>
        <taxon>Gammaproteobacteria</taxon>
        <taxon>Alteromonadales</taxon>
        <taxon>Idiomarinaceae</taxon>
        <taxon>Aliidiomarina</taxon>
    </lineage>
</organism>
<dbReference type="AlphaFoldDB" id="A0A432WTN6"/>
<evidence type="ECO:0000259" key="1">
    <source>
        <dbReference type="Pfam" id="PF02169"/>
    </source>
</evidence>
<comment type="caution">
    <text evidence="2">The sequence shown here is derived from an EMBL/GenBank/DDBJ whole genome shotgun (WGS) entry which is preliminary data.</text>
</comment>
<protein>
    <recommendedName>
        <fullName evidence="1">Lipoprotein LPP20-like domain-containing protein</fullName>
    </recommendedName>
</protein>
<dbReference type="Pfam" id="PF02169">
    <property type="entry name" value="LPP20"/>
    <property type="match status" value="1"/>
</dbReference>
<accession>A0A432WTN6</accession>
<dbReference type="Proteomes" id="UP000286976">
    <property type="component" value="Unassembled WGS sequence"/>
</dbReference>
<keyword evidence="3" id="KW-1185">Reference proteome</keyword>
<evidence type="ECO:0000313" key="2">
    <source>
        <dbReference type="EMBL" id="RUO37108.1"/>
    </source>
</evidence>
<evidence type="ECO:0000313" key="3">
    <source>
        <dbReference type="Proteomes" id="UP000286976"/>
    </source>
</evidence>
<reference evidence="2 3" key="1">
    <citation type="journal article" date="2011" name="Front. Microbiol.">
        <title>Genomic signatures of strain selection and enhancement in Bacillus atrophaeus var. globigii, a historical biowarfare simulant.</title>
        <authorList>
            <person name="Gibbons H.S."/>
            <person name="Broomall S.M."/>
            <person name="McNew L.A."/>
            <person name="Daligault H."/>
            <person name="Chapman C."/>
            <person name="Bruce D."/>
            <person name="Karavis M."/>
            <person name="Krepps M."/>
            <person name="McGregor P.A."/>
            <person name="Hong C."/>
            <person name="Park K.H."/>
            <person name="Akmal A."/>
            <person name="Feldman A."/>
            <person name="Lin J.S."/>
            <person name="Chang W.E."/>
            <person name="Higgs B.W."/>
            <person name="Demirev P."/>
            <person name="Lindquist J."/>
            <person name="Liem A."/>
            <person name="Fochler E."/>
            <person name="Read T.D."/>
            <person name="Tapia R."/>
            <person name="Johnson S."/>
            <person name="Bishop-Lilly K.A."/>
            <person name="Detter C."/>
            <person name="Han C."/>
            <person name="Sozhamannan S."/>
            <person name="Rosenzweig C.N."/>
            <person name="Skowronski E.W."/>
        </authorList>
    </citation>
    <scope>NUCLEOTIDE SEQUENCE [LARGE SCALE GENOMIC DNA]</scope>
    <source>
        <strain evidence="2 3">AIT1</strain>
    </source>
</reference>
<dbReference type="EMBL" id="PIPQ01000014">
    <property type="protein sequence ID" value="RUO37108.1"/>
    <property type="molecule type" value="Genomic_DNA"/>
</dbReference>
<feature type="domain" description="Lipoprotein LPP20-like" evidence="1">
    <location>
        <begin position="50"/>
        <end position="148"/>
    </location>
</feature>
<sequence length="183" mass="20496">MNNENVGQALPDFQYDKSEINTMKKYITILLATLLFTLAACSSKPGDEWPEWFDVQAEPETYFYGFGEGVSSDSNLAARQARLNAQAQLAESFALYVESEARQAGQVNLGEQETAGTFIDAVQARVQETVQSVETDKVERVRLPDGSTRVFVRMRMPRSQGARTGRDILDEFDARMKQTRGNP</sequence>